<keyword evidence="8" id="KW-0456">Lyase</keyword>
<reference evidence="12" key="1">
    <citation type="submission" date="2021-01" db="EMBL/GenBank/DDBJ databases">
        <authorList>
            <person name="Corre E."/>
            <person name="Pelletier E."/>
            <person name="Niang G."/>
            <person name="Scheremetjew M."/>
            <person name="Finn R."/>
            <person name="Kale V."/>
            <person name="Holt S."/>
            <person name="Cochrane G."/>
            <person name="Meng A."/>
            <person name="Brown T."/>
            <person name="Cohen L."/>
        </authorList>
    </citation>
    <scope>NUCLEOTIDE SEQUENCE</scope>
    <source>
        <strain evidence="12">CCMP1594</strain>
    </source>
</reference>
<keyword evidence="6" id="KW-0791">Threonine biosynthesis</keyword>
<dbReference type="InterPro" id="IPR051166">
    <property type="entry name" value="Threonine_Synthase"/>
</dbReference>
<sequence>MANAKYVSTRGEGEPVTFLKAVLEGQAPDGGLFVPVAIPDVADKLESWKELPFNTLAFEIIKLYADDIPADELKKIVDTSYGTFDCPEVVPVKKLKDLDILELWHGPTLAFKDVALQFLANVFQYALKKEDRVLNILGATSGDTGSAAIHAIRGKERMKVFIMHPDGKTSPMQRLQMVTVEDENVFNIAIDGSFDDCQKIMKSTFNELDFKYKYSLGTINSINFARILAQITYYFSAYFQVASEGQKLNFSVPTGNFGDVFAGFLAKKMGLPIDKLIVATNENDILERFFRTGEYKKGAVEFTISPSMDIQVASNFERYLYYRFDGDSAAVRKALKQFTDDGVTTVPLVDGVVDPTFLAGRGGTPEVMASIKKYKEEEDYVLDPHTAVGVYVAERLGLSNRTVCLATAHPAKFPSSIEEAIGTAATHPSLEKLKGKPEKYEKLGNDQQAVMAFMSTAIDAADTKKKVDTEHCTDSCAIL</sequence>
<evidence type="ECO:0000256" key="5">
    <source>
        <dbReference type="ARBA" id="ARBA00022605"/>
    </source>
</evidence>
<accession>A0A7S4D3M7</accession>
<dbReference type="EMBL" id="HBJA01073540">
    <property type="protein sequence ID" value="CAE0814649.1"/>
    <property type="molecule type" value="Transcribed_RNA"/>
</dbReference>
<dbReference type="InterPro" id="IPR000634">
    <property type="entry name" value="Ser/Thr_deHydtase_PyrdxlP-BS"/>
</dbReference>
<dbReference type="InterPro" id="IPR001926">
    <property type="entry name" value="TrpB-like_PALP"/>
</dbReference>
<dbReference type="PROSITE" id="PS00165">
    <property type="entry name" value="DEHYDRATASE_SER_THR"/>
    <property type="match status" value="1"/>
</dbReference>
<evidence type="ECO:0000256" key="2">
    <source>
        <dbReference type="ARBA" id="ARBA00004979"/>
    </source>
</evidence>
<evidence type="ECO:0000256" key="1">
    <source>
        <dbReference type="ARBA" id="ARBA00001933"/>
    </source>
</evidence>
<evidence type="ECO:0000256" key="4">
    <source>
        <dbReference type="ARBA" id="ARBA00013028"/>
    </source>
</evidence>
<comment type="pathway">
    <text evidence="2">Amino-acid biosynthesis; L-threonine biosynthesis; L-threonine from L-aspartate: step 5/5.</text>
</comment>
<evidence type="ECO:0000256" key="6">
    <source>
        <dbReference type="ARBA" id="ARBA00022697"/>
    </source>
</evidence>
<evidence type="ECO:0000259" key="11">
    <source>
        <dbReference type="Pfam" id="PF14821"/>
    </source>
</evidence>
<dbReference type="SUPFAM" id="SSF53686">
    <property type="entry name" value="Tryptophan synthase beta subunit-like PLP-dependent enzymes"/>
    <property type="match status" value="1"/>
</dbReference>
<comment type="cofactor">
    <cofactor evidence="1 9">
        <name>pyridoxal 5'-phosphate</name>
        <dbReference type="ChEBI" id="CHEBI:597326"/>
    </cofactor>
</comment>
<dbReference type="NCBIfam" id="TIGR00260">
    <property type="entry name" value="thrC"/>
    <property type="match status" value="1"/>
</dbReference>
<feature type="modified residue" description="N6-(pyridoxal phosphate)lysine" evidence="9">
    <location>
        <position position="112"/>
    </location>
</feature>
<dbReference type="GO" id="GO:0030170">
    <property type="term" value="F:pyridoxal phosphate binding"/>
    <property type="evidence" value="ECO:0007669"/>
    <property type="project" value="InterPro"/>
</dbReference>
<proteinExistence type="inferred from homology"/>
<evidence type="ECO:0000256" key="3">
    <source>
        <dbReference type="ARBA" id="ARBA00005517"/>
    </source>
</evidence>
<feature type="domain" description="Threonine synthase N-terminal" evidence="11">
    <location>
        <begin position="5"/>
        <end position="81"/>
    </location>
</feature>
<dbReference type="CDD" id="cd01560">
    <property type="entry name" value="Thr-synth_2"/>
    <property type="match status" value="1"/>
</dbReference>
<dbReference type="PANTHER" id="PTHR42690:SF1">
    <property type="entry name" value="THREONINE SYNTHASE-LIKE 2"/>
    <property type="match status" value="1"/>
</dbReference>
<comment type="similarity">
    <text evidence="3">Belongs to the threonine synthase family.</text>
</comment>
<protein>
    <recommendedName>
        <fullName evidence="4">threonine synthase</fullName>
        <ecNumber evidence="4">4.2.3.1</ecNumber>
    </recommendedName>
</protein>
<keyword evidence="7 9" id="KW-0663">Pyridoxal phosphate</keyword>
<dbReference type="Pfam" id="PF24857">
    <property type="entry name" value="THR4_C"/>
    <property type="match status" value="1"/>
</dbReference>
<evidence type="ECO:0000256" key="9">
    <source>
        <dbReference type="PIRSR" id="PIRSR604450-51"/>
    </source>
</evidence>
<dbReference type="InterPro" id="IPR004450">
    <property type="entry name" value="Thr_synthase-like"/>
</dbReference>
<dbReference type="Gene3D" id="3.40.50.1100">
    <property type="match status" value="2"/>
</dbReference>
<name>A0A7S4D3M7_9EUGL</name>
<dbReference type="GO" id="GO:0004795">
    <property type="term" value="F:threonine synthase activity"/>
    <property type="evidence" value="ECO:0007669"/>
    <property type="project" value="UniProtKB-EC"/>
</dbReference>
<dbReference type="InterPro" id="IPR036052">
    <property type="entry name" value="TrpB-like_PALP_sf"/>
</dbReference>
<dbReference type="Pfam" id="PF14821">
    <property type="entry name" value="Thr_synth_N"/>
    <property type="match status" value="1"/>
</dbReference>
<dbReference type="PANTHER" id="PTHR42690">
    <property type="entry name" value="THREONINE SYNTHASE FAMILY MEMBER"/>
    <property type="match status" value="1"/>
</dbReference>
<dbReference type="AlphaFoldDB" id="A0A7S4D3M7"/>
<keyword evidence="5" id="KW-0028">Amino-acid biosynthesis</keyword>
<gene>
    <name evidence="12" type="ORF">EGYM00163_LOCUS25805</name>
</gene>
<dbReference type="InterPro" id="IPR029144">
    <property type="entry name" value="Thr_synth_N"/>
</dbReference>
<evidence type="ECO:0000256" key="8">
    <source>
        <dbReference type="ARBA" id="ARBA00023239"/>
    </source>
</evidence>
<dbReference type="Gene3D" id="3.90.1380.10">
    <property type="entry name" value="Threonine synthase, N-terminal domain"/>
    <property type="match status" value="1"/>
</dbReference>
<dbReference type="UniPathway" id="UPA00050">
    <property type="reaction ID" value="UER00065"/>
</dbReference>
<dbReference type="Pfam" id="PF00291">
    <property type="entry name" value="PALP"/>
    <property type="match status" value="1"/>
</dbReference>
<organism evidence="12">
    <name type="scientific">Eutreptiella gymnastica</name>
    <dbReference type="NCBI Taxonomy" id="73025"/>
    <lineage>
        <taxon>Eukaryota</taxon>
        <taxon>Discoba</taxon>
        <taxon>Euglenozoa</taxon>
        <taxon>Euglenida</taxon>
        <taxon>Spirocuta</taxon>
        <taxon>Euglenophyceae</taxon>
        <taxon>Eutreptiales</taxon>
        <taxon>Eutreptiaceae</taxon>
        <taxon>Eutreptiella</taxon>
    </lineage>
</organism>
<dbReference type="InterPro" id="IPR037158">
    <property type="entry name" value="Thr_synth_N_sf"/>
</dbReference>
<evidence type="ECO:0000313" key="12">
    <source>
        <dbReference type="EMBL" id="CAE0814649.1"/>
    </source>
</evidence>
<feature type="domain" description="Tryptophan synthase beta chain-like PALP" evidence="10">
    <location>
        <begin position="104"/>
        <end position="331"/>
    </location>
</feature>
<dbReference type="GO" id="GO:0009088">
    <property type="term" value="P:threonine biosynthetic process"/>
    <property type="evidence" value="ECO:0007669"/>
    <property type="project" value="UniProtKB-UniPathway"/>
</dbReference>
<evidence type="ECO:0000256" key="7">
    <source>
        <dbReference type="ARBA" id="ARBA00022898"/>
    </source>
</evidence>
<evidence type="ECO:0000259" key="10">
    <source>
        <dbReference type="Pfam" id="PF00291"/>
    </source>
</evidence>
<dbReference type="EC" id="4.2.3.1" evidence="4"/>